<keyword evidence="2" id="KW-0472">Membrane</keyword>
<dbReference type="SUPFAM" id="SSF53850">
    <property type="entry name" value="Periplasmic binding protein-like II"/>
    <property type="match status" value="1"/>
</dbReference>
<reference evidence="3" key="1">
    <citation type="submission" date="2012-05" db="EMBL/GenBank/DDBJ databases">
        <authorList>
            <person name="Krishnakumar V."/>
            <person name="Cheung F."/>
            <person name="Xiao Y."/>
            <person name="Chan A."/>
            <person name="Moskal W.A."/>
            <person name="Town C.D."/>
        </authorList>
    </citation>
    <scope>NUCLEOTIDE SEQUENCE</scope>
</reference>
<keyword evidence="2" id="KW-0812">Transmembrane</keyword>
<name>I3SLX4_LOTJA</name>
<feature type="region of interest" description="Disordered" evidence="1">
    <location>
        <begin position="1"/>
        <end position="23"/>
    </location>
</feature>
<organism evidence="3">
    <name type="scientific">Lotus japonicus</name>
    <name type="common">Lotus corniculatus var. japonicus</name>
    <dbReference type="NCBI Taxonomy" id="34305"/>
    <lineage>
        <taxon>Eukaryota</taxon>
        <taxon>Viridiplantae</taxon>
        <taxon>Streptophyta</taxon>
        <taxon>Embryophyta</taxon>
        <taxon>Tracheophyta</taxon>
        <taxon>Spermatophyta</taxon>
        <taxon>Magnoliopsida</taxon>
        <taxon>eudicotyledons</taxon>
        <taxon>Gunneridae</taxon>
        <taxon>Pentapetalae</taxon>
        <taxon>rosids</taxon>
        <taxon>fabids</taxon>
        <taxon>Fabales</taxon>
        <taxon>Fabaceae</taxon>
        <taxon>Papilionoideae</taxon>
        <taxon>50 kb inversion clade</taxon>
        <taxon>NPAAA clade</taxon>
        <taxon>Hologalegina</taxon>
        <taxon>robinioid clade</taxon>
        <taxon>Loteae</taxon>
        <taxon>Lotus</taxon>
    </lineage>
</organism>
<accession>I3SLX4</accession>
<feature type="transmembrane region" description="Helical" evidence="2">
    <location>
        <begin position="119"/>
        <end position="139"/>
    </location>
</feature>
<evidence type="ECO:0008006" key="4">
    <source>
        <dbReference type="Google" id="ProtNLM"/>
    </source>
</evidence>
<dbReference type="PANTHER" id="PTHR18966">
    <property type="entry name" value="IONOTROPIC GLUTAMATE RECEPTOR"/>
    <property type="match status" value="1"/>
</dbReference>
<dbReference type="Gene3D" id="3.40.190.10">
    <property type="entry name" value="Periplasmic binding protein-like II"/>
    <property type="match status" value="2"/>
</dbReference>
<evidence type="ECO:0000313" key="3">
    <source>
        <dbReference type="EMBL" id="AFK41266.1"/>
    </source>
</evidence>
<evidence type="ECO:0000256" key="2">
    <source>
        <dbReference type="SAM" id="Phobius"/>
    </source>
</evidence>
<dbReference type="AlphaFoldDB" id="I3SLX4"/>
<sequence length="225" mass="25406">MGIDESRLVPLKDPEETTKALEKGPHKGGIAAYVDERAYIELFLSTRCDFSVIGQEFTRNGWGFAFPRDSPLALDMSTAILELAENGDLQRIHDKWLLRRACLSQGAKLEVDRLNLRSFWGLYLVCGLACLLALLIYLFQTLRQYKKHDPEELESSSGQGASGSTRLQTFLSFVDEKEEIVKTRSKRRQMERISYRSTSEVGSSVISNKEFSLSSLSRIDSANEV</sequence>
<dbReference type="InterPro" id="IPR015683">
    <property type="entry name" value="Ionotropic_Glu_rcpt"/>
</dbReference>
<protein>
    <recommendedName>
        <fullName evidence="4">Ionotropic glutamate receptor C-terminal domain-containing protein</fullName>
    </recommendedName>
</protein>
<keyword evidence="2" id="KW-1133">Transmembrane helix</keyword>
<dbReference type="FunFam" id="3.40.190.10:FF:000175">
    <property type="entry name" value="Glutamate receptor"/>
    <property type="match status" value="1"/>
</dbReference>
<proteinExistence type="evidence at transcript level"/>
<evidence type="ECO:0000256" key="1">
    <source>
        <dbReference type="SAM" id="MobiDB-lite"/>
    </source>
</evidence>
<dbReference type="EMBL" id="BT141472">
    <property type="protein sequence ID" value="AFK41266.1"/>
    <property type="molecule type" value="mRNA"/>
</dbReference>